<evidence type="ECO:0008006" key="3">
    <source>
        <dbReference type="Google" id="ProtNLM"/>
    </source>
</evidence>
<accession>A0AB34PH50</accession>
<evidence type="ECO:0000313" key="2">
    <source>
        <dbReference type="Proteomes" id="UP000030136"/>
    </source>
</evidence>
<name>A0AB34PH50_9PORP</name>
<proteinExistence type="predicted"/>
<reference evidence="1 2" key="1">
    <citation type="submission" date="2014-08" db="EMBL/GenBank/DDBJ databases">
        <title>Porphyromonas crevioricanis strain:COT-253_OH1447 Genome sequencing.</title>
        <authorList>
            <person name="Wallis C."/>
            <person name="Deusch O."/>
            <person name="O'Flynn C."/>
            <person name="Davis I."/>
            <person name="Jospin G."/>
            <person name="Darling A.E."/>
            <person name="Coil D.A."/>
            <person name="Alexiev A."/>
            <person name="Horsfall A."/>
            <person name="Kirkwood N."/>
            <person name="Harris S."/>
            <person name="Eisen J.A."/>
        </authorList>
    </citation>
    <scope>NUCLEOTIDE SEQUENCE [LARGE SCALE GENOMIC DNA]</scope>
    <source>
        <strain evidence="2">COT-253 OH1447</strain>
    </source>
</reference>
<dbReference type="EMBL" id="JQJC01000010">
    <property type="protein sequence ID" value="KGN95328.1"/>
    <property type="molecule type" value="Genomic_DNA"/>
</dbReference>
<protein>
    <recommendedName>
        <fullName evidence="3">Secretion system C-terminal sorting domain-containing protein</fullName>
    </recommendedName>
</protein>
<dbReference type="Proteomes" id="UP000030136">
    <property type="component" value="Unassembled WGS sequence"/>
</dbReference>
<sequence>MPCSVHKTGRKSLGFKKDWTGWLDRFMVWEMGEDGQYHSKGLDDATFFGTTIPLPSGFEFAIVPSSGRKMLPSFNEEYICAGIRPYNKEEEEHLGKESPYIHKLSENKSIIFDKISDAIAINAWSDDELLCGKYAPTGDWDCFVARKDGTEMTLSEWINQKTGVDVSDFHKIPETDTPVMGFPFLSRNGKVMVSFRLDPNDSQKTNVSYIVLKDEIFTGIDSPNLLQSEQEGYTYNKASRMIKAHFDDTQVSLFDISGSLLAHTSLNAGSEWQLPSTLPEGIYVLRIVQKGNHKTLKTVL</sequence>
<dbReference type="InterPro" id="IPR026444">
    <property type="entry name" value="Secre_tail"/>
</dbReference>
<organism evidence="1 2">
    <name type="scientific">Porphyromonas crevioricanis</name>
    <dbReference type="NCBI Taxonomy" id="393921"/>
    <lineage>
        <taxon>Bacteria</taxon>
        <taxon>Pseudomonadati</taxon>
        <taxon>Bacteroidota</taxon>
        <taxon>Bacteroidia</taxon>
        <taxon>Bacteroidales</taxon>
        <taxon>Porphyromonadaceae</taxon>
        <taxon>Porphyromonas</taxon>
    </lineage>
</organism>
<comment type="caution">
    <text evidence="1">The sequence shown here is derived from an EMBL/GenBank/DDBJ whole genome shotgun (WGS) entry which is preliminary data.</text>
</comment>
<gene>
    <name evidence="1" type="ORF">HQ38_03290</name>
</gene>
<dbReference type="NCBIfam" id="TIGR04183">
    <property type="entry name" value="Por_Secre_tail"/>
    <property type="match status" value="1"/>
</dbReference>
<evidence type="ECO:0000313" key="1">
    <source>
        <dbReference type="EMBL" id="KGN95328.1"/>
    </source>
</evidence>
<dbReference type="AlphaFoldDB" id="A0AB34PH50"/>